<proteinExistence type="predicted"/>
<organism evidence="3 4">
    <name type="scientific">Marinirhabdus gelatinilytica</name>
    <dbReference type="NCBI Taxonomy" id="1703343"/>
    <lineage>
        <taxon>Bacteria</taxon>
        <taxon>Pseudomonadati</taxon>
        <taxon>Bacteroidota</taxon>
        <taxon>Flavobacteriia</taxon>
        <taxon>Flavobacteriales</taxon>
        <taxon>Flavobacteriaceae</taxon>
    </lineage>
</organism>
<protein>
    <submittedName>
        <fullName evidence="3">Putative secreted protein (Por secretion system target)</fullName>
    </submittedName>
</protein>
<dbReference type="RefSeq" id="WP_115123761.1">
    <property type="nucleotide sequence ID" value="NZ_QRAO01000003.1"/>
</dbReference>
<evidence type="ECO:0000256" key="1">
    <source>
        <dbReference type="ARBA" id="ARBA00022729"/>
    </source>
</evidence>
<comment type="caution">
    <text evidence="3">The sequence shown here is derived from an EMBL/GenBank/DDBJ whole genome shotgun (WGS) entry which is preliminary data.</text>
</comment>
<accession>A0A370QAG5</accession>
<feature type="domain" description="Secretion system C-terminal sorting" evidence="2">
    <location>
        <begin position="177"/>
        <end position="247"/>
    </location>
</feature>
<evidence type="ECO:0000313" key="3">
    <source>
        <dbReference type="EMBL" id="RDK85332.1"/>
    </source>
</evidence>
<name>A0A370QAG5_9FLAO</name>
<dbReference type="InterPro" id="IPR026444">
    <property type="entry name" value="Secre_tail"/>
</dbReference>
<evidence type="ECO:0000313" key="4">
    <source>
        <dbReference type="Proteomes" id="UP000255317"/>
    </source>
</evidence>
<dbReference type="EMBL" id="QRAO01000003">
    <property type="protein sequence ID" value="RDK85332.1"/>
    <property type="molecule type" value="Genomic_DNA"/>
</dbReference>
<dbReference type="Pfam" id="PF18962">
    <property type="entry name" value="Por_Secre_tail"/>
    <property type="match status" value="1"/>
</dbReference>
<evidence type="ECO:0000259" key="2">
    <source>
        <dbReference type="Pfam" id="PF18962"/>
    </source>
</evidence>
<keyword evidence="1" id="KW-0732">Signal</keyword>
<reference evidence="3 4" key="1">
    <citation type="submission" date="2018-07" db="EMBL/GenBank/DDBJ databases">
        <title>Genomic Encyclopedia of Type Strains, Phase IV (KMG-IV): sequencing the most valuable type-strain genomes for metagenomic binning, comparative biology and taxonomic classification.</title>
        <authorList>
            <person name="Goeker M."/>
        </authorList>
    </citation>
    <scope>NUCLEOTIDE SEQUENCE [LARGE SCALE GENOMIC DNA]</scope>
    <source>
        <strain evidence="3 4">DSM 101478</strain>
    </source>
</reference>
<gene>
    <name evidence="3" type="ORF">C8D94_103156</name>
</gene>
<dbReference type="AlphaFoldDB" id="A0A370QAG5"/>
<dbReference type="Proteomes" id="UP000255317">
    <property type="component" value="Unassembled WGS sequence"/>
</dbReference>
<dbReference type="OrthoDB" id="862563at2"/>
<dbReference type="NCBIfam" id="TIGR04183">
    <property type="entry name" value="Por_Secre_tail"/>
    <property type="match status" value="1"/>
</dbReference>
<keyword evidence="4" id="KW-1185">Reference proteome</keyword>
<sequence length="250" mass="27972">MKILFFFLAFTGLLNAQQIDPAFFEQTWYLYEIFDSDTGETFIVEGYQPYNGNPSIAQIQPRIFIGENLEFSGFGICNTISGTLEQDALTGDLRAVSSTSSSNSCGFFEDMDEPYIFGPFAIIPTDPNLYTIVQPTVTDNGDGTKSMKFGTQPFVEYRYRNTPILNNDTFTKERVNVYPNPAQEKIYIAENNTVVTALQLSTVTGTIITHKELTSLSAENEVDISSLDHGLYLLTLFSGKQTQTFKIVKN</sequence>